<evidence type="ECO:0000256" key="5">
    <source>
        <dbReference type="ARBA" id="ARBA00023316"/>
    </source>
</evidence>
<dbReference type="Gene3D" id="2.40.440.10">
    <property type="entry name" value="L,D-transpeptidase catalytic domain-like"/>
    <property type="match status" value="1"/>
</dbReference>
<organism evidence="10 11">
    <name type="scientific">Nocardioides vastitatis</name>
    <dbReference type="NCBI Taxonomy" id="2568655"/>
    <lineage>
        <taxon>Bacteria</taxon>
        <taxon>Bacillati</taxon>
        <taxon>Actinomycetota</taxon>
        <taxon>Actinomycetes</taxon>
        <taxon>Propionibacteriales</taxon>
        <taxon>Nocardioidaceae</taxon>
        <taxon>Nocardioides</taxon>
    </lineage>
</organism>
<accession>A0ABW0ZCY9</accession>
<evidence type="ECO:0000313" key="11">
    <source>
        <dbReference type="Proteomes" id="UP001596072"/>
    </source>
</evidence>
<keyword evidence="2 10" id="KW-0808">Transferase</keyword>
<feature type="domain" description="L,D-TPase catalytic" evidence="9">
    <location>
        <begin position="129"/>
        <end position="252"/>
    </location>
</feature>
<evidence type="ECO:0000313" key="10">
    <source>
        <dbReference type="EMBL" id="MFC5727942.1"/>
    </source>
</evidence>
<comment type="caution">
    <text evidence="10">The sequence shown here is derived from an EMBL/GenBank/DDBJ whole genome shotgun (WGS) entry which is preliminary data.</text>
</comment>
<dbReference type="CDD" id="cd16913">
    <property type="entry name" value="YkuD_like"/>
    <property type="match status" value="1"/>
</dbReference>
<dbReference type="PROSITE" id="PS52029">
    <property type="entry name" value="LD_TPASE"/>
    <property type="match status" value="1"/>
</dbReference>
<evidence type="ECO:0000256" key="7">
    <source>
        <dbReference type="SAM" id="MobiDB-lite"/>
    </source>
</evidence>
<dbReference type="EC" id="2.-.-.-" evidence="10"/>
<dbReference type="GO" id="GO:0016740">
    <property type="term" value="F:transferase activity"/>
    <property type="evidence" value="ECO:0007669"/>
    <property type="project" value="UniProtKB-KW"/>
</dbReference>
<keyword evidence="4 6" id="KW-0573">Peptidoglycan synthesis</keyword>
<dbReference type="Pfam" id="PF03734">
    <property type="entry name" value="YkuD"/>
    <property type="match status" value="1"/>
</dbReference>
<keyword evidence="8" id="KW-0472">Membrane</keyword>
<dbReference type="Proteomes" id="UP001596072">
    <property type="component" value="Unassembled WGS sequence"/>
</dbReference>
<name>A0ABW0ZCY9_9ACTN</name>
<dbReference type="InterPro" id="IPR038063">
    <property type="entry name" value="Transpep_catalytic_dom"/>
</dbReference>
<feature type="active site" description="Proton donor/acceptor" evidence="6">
    <location>
        <position position="204"/>
    </location>
</feature>
<dbReference type="SUPFAM" id="SSF141523">
    <property type="entry name" value="L,D-transpeptidase catalytic domain-like"/>
    <property type="match status" value="1"/>
</dbReference>
<keyword evidence="11" id="KW-1185">Reference proteome</keyword>
<keyword evidence="8" id="KW-0812">Transmembrane</keyword>
<feature type="compositionally biased region" description="Low complexity" evidence="7">
    <location>
        <begin position="58"/>
        <end position="68"/>
    </location>
</feature>
<feature type="region of interest" description="Disordered" evidence="7">
    <location>
        <begin position="58"/>
        <end position="77"/>
    </location>
</feature>
<feature type="region of interest" description="Disordered" evidence="7">
    <location>
        <begin position="85"/>
        <end position="124"/>
    </location>
</feature>
<dbReference type="RefSeq" id="WP_136431219.1">
    <property type="nucleotide sequence ID" value="NZ_JBHSNS010000001.1"/>
</dbReference>
<keyword evidence="8" id="KW-1133">Transmembrane helix</keyword>
<dbReference type="EMBL" id="JBHSNS010000001">
    <property type="protein sequence ID" value="MFC5727942.1"/>
    <property type="molecule type" value="Genomic_DNA"/>
</dbReference>
<evidence type="ECO:0000256" key="2">
    <source>
        <dbReference type="ARBA" id="ARBA00022679"/>
    </source>
</evidence>
<evidence type="ECO:0000256" key="1">
    <source>
        <dbReference type="ARBA" id="ARBA00004752"/>
    </source>
</evidence>
<gene>
    <name evidence="10" type="ORF">ACFPQB_03370</name>
</gene>
<evidence type="ECO:0000256" key="6">
    <source>
        <dbReference type="PROSITE-ProRule" id="PRU01373"/>
    </source>
</evidence>
<protein>
    <submittedName>
        <fullName evidence="10">L,D-transpeptidase</fullName>
        <ecNumber evidence="10">2.-.-.-</ecNumber>
    </submittedName>
</protein>
<feature type="active site" description="Nucleophile" evidence="6">
    <location>
        <position position="228"/>
    </location>
</feature>
<feature type="transmembrane region" description="Helical" evidence="8">
    <location>
        <begin position="21"/>
        <end position="43"/>
    </location>
</feature>
<dbReference type="PANTHER" id="PTHR30582:SF2">
    <property type="entry name" value="L,D-TRANSPEPTIDASE YCIB-RELATED"/>
    <property type="match status" value="1"/>
</dbReference>
<reference evidence="11" key="1">
    <citation type="journal article" date="2019" name="Int. J. Syst. Evol. Microbiol.">
        <title>The Global Catalogue of Microorganisms (GCM) 10K type strain sequencing project: providing services to taxonomists for standard genome sequencing and annotation.</title>
        <authorList>
            <consortium name="The Broad Institute Genomics Platform"/>
            <consortium name="The Broad Institute Genome Sequencing Center for Infectious Disease"/>
            <person name="Wu L."/>
            <person name="Ma J."/>
        </authorList>
    </citation>
    <scope>NUCLEOTIDE SEQUENCE [LARGE SCALE GENOMIC DNA]</scope>
    <source>
        <strain evidence="11">YIM 94188</strain>
    </source>
</reference>
<dbReference type="PANTHER" id="PTHR30582">
    <property type="entry name" value="L,D-TRANSPEPTIDASE"/>
    <property type="match status" value="1"/>
</dbReference>
<dbReference type="InterPro" id="IPR050979">
    <property type="entry name" value="LD-transpeptidase"/>
</dbReference>
<comment type="pathway">
    <text evidence="1 6">Cell wall biogenesis; peptidoglycan biosynthesis.</text>
</comment>
<evidence type="ECO:0000256" key="4">
    <source>
        <dbReference type="ARBA" id="ARBA00022984"/>
    </source>
</evidence>
<evidence type="ECO:0000256" key="8">
    <source>
        <dbReference type="SAM" id="Phobius"/>
    </source>
</evidence>
<dbReference type="InterPro" id="IPR005490">
    <property type="entry name" value="LD_TPept_cat_dom"/>
</dbReference>
<keyword evidence="3 6" id="KW-0133">Cell shape</keyword>
<keyword evidence="5 6" id="KW-0961">Cell wall biogenesis/degradation</keyword>
<evidence type="ECO:0000256" key="3">
    <source>
        <dbReference type="ARBA" id="ARBA00022960"/>
    </source>
</evidence>
<evidence type="ECO:0000259" key="9">
    <source>
        <dbReference type="PROSITE" id="PS52029"/>
    </source>
</evidence>
<proteinExistence type="predicted"/>
<sequence>MKHAREVAGRHRAEVRPRYGRITVLGTSVAVTLIAVAGGFGMLPSGGERTVAATSLTSADRATDDTTSPGTQAPEDVSAAKVELEAGSPATEEPAADSARSATPLTSQKRAEPADPVGTALPASSGTGRRIVFSEIRQRVWLVDSANDVLRTYLASGSVYDNLDPGTYEVFSRSRWATGVDDSGTMEYFVRFTHGDAGAAIGFHTIPVDDGEPVQTLRELGTPLSHGCIRQKRSDAIALWDFAPIGTTVVVTT</sequence>